<gene>
    <name evidence="2" type="ORF">CLTHE_02750</name>
</gene>
<reference evidence="2 3" key="1">
    <citation type="submission" date="2016-02" db="EMBL/GenBank/DDBJ databases">
        <title>Genome sequence of Clostridium thermobutyricum DSM 4928.</title>
        <authorList>
            <person name="Poehlein A."/>
            <person name="Daniel R."/>
        </authorList>
    </citation>
    <scope>NUCLEOTIDE SEQUENCE [LARGE SCALE GENOMIC DNA]</scope>
    <source>
        <strain evidence="2 3">DSM 4928</strain>
    </source>
</reference>
<dbReference type="RefSeq" id="WP_080021661.1">
    <property type="nucleotide sequence ID" value="NZ_LTAY01000015.1"/>
</dbReference>
<dbReference type="CDD" id="cd00009">
    <property type="entry name" value="AAA"/>
    <property type="match status" value="1"/>
</dbReference>
<sequence length="359" mass="41067">MKYSDIKNAVKLVVSVGDVPIIVGESGIGKTALVRDLSREMNAKLITIDANLLKEGEIGGLPTVEKGKTIYATHNKLSLAAEEERKGNKVLIFIDELNRCDHAVQQELMNIILNREINGFEIGDKIKIVAAVNPFSNDGYGGDGYDVVEMDLAQKDRFVWLDMEADVKEWIKWGMKNNNIEDIVIQFISTFPEYLNSKNVKGDIKPSPRSFERVSKAYRAYRENADLYTEEVFMNIVKGNVGTEIALDFMSFIKENKKPMINVSDIFAYEVLNGEIVDRIKGETNSRLYILIKKVITFLEDDKNRKEKLKIFGKLLELYPRDLRLGIMKEIKRESKNGIYEELLDTDEFLNAFFSIYDF</sequence>
<dbReference type="InterPro" id="IPR003593">
    <property type="entry name" value="AAA+_ATPase"/>
</dbReference>
<organism evidence="2 3">
    <name type="scientific">Clostridium thermobutyricum DSM 4928</name>
    <dbReference type="NCBI Taxonomy" id="1121339"/>
    <lineage>
        <taxon>Bacteria</taxon>
        <taxon>Bacillati</taxon>
        <taxon>Bacillota</taxon>
        <taxon>Clostridia</taxon>
        <taxon>Eubacteriales</taxon>
        <taxon>Clostridiaceae</taxon>
        <taxon>Clostridium</taxon>
    </lineage>
</organism>
<dbReference type="InterPro" id="IPR027417">
    <property type="entry name" value="P-loop_NTPase"/>
</dbReference>
<name>A0A1V4T0M0_9CLOT</name>
<evidence type="ECO:0000259" key="1">
    <source>
        <dbReference type="SMART" id="SM00382"/>
    </source>
</evidence>
<protein>
    <submittedName>
        <fullName evidence="2">AAA domain (Dynein-related subfamily)</fullName>
    </submittedName>
</protein>
<dbReference type="GO" id="GO:0016887">
    <property type="term" value="F:ATP hydrolysis activity"/>
    <property type="evidence" value="ECO:0007669"/>
    <property type="project" value="InterPro"/>
</dbReference>
<dbReference type="Gene3D" id="3.40.50.300">
    <property type="entry name" value="P-loop containing nucleotide triphosphate hydrolases"/>
    <property type="match status" value="1"/>
</dbReference>
<evidence type="ECO:0000313" key="3">
    <source>
        <dbReference type="Proteomes" id="UP000191448"/>
    </source>
</evidence>
<dbReference type="GO" id="GO:0005524">
    <property type="term" value="F:ATP binding"/>
    <property type="evidence" value="ECO:0007669"/>
    <property type="project" value="InterPro"/>
</dbReference>
<dbReference type="Pfam" id="PF07728">
    <property type="entry name" value="AAA_5"/>
    <property type="match status" value="1"/>
</dbReference>
<dbReference type="EMBL" id="LTAY01000015">
    <property type="protein sequence ID" value="OPX50418.1"/>
    <property type="molecule type" value="Genomic_DNA"/>
</dbReference>
<dbReference type="AlphaFoldDB" id="A0A1V4T0M0"/>
<accession>A0A1V4T0M0</accession>
<dbReference type="OrthoDB" id="40849at2"/>
<dbReference type="Proteomes" id="UP000191448">
    <property type="component" value="Unassembled WGS sequence"/>
</dbReference>
<dbReference type="SMART" id="SM00382">
    <property type="entry name" value="AAA"/>
    <property type="match status" value="1"/>
</dbReference>
<dbReference type="InterPro" id="IPR011704">
    <property type="entry name" value="ATPase_dyneun-rel_AAA"/>
</dbReference>
<comment type="caution">
    <text evidence="2">The sequence shown here is derived from an EMBL/GenBank/DDBJ whole genome shotgun (WGS) entry which is preliminary data.</text>
</comment>
<feature type="domain" description="AAA+ ATPase" evidence="1">
    <location>
        <begin position="16"/>
        <end position="164"/>
    </location>
</feature>
<evidence type="ECO:0000313" key="2">
    <source>
        <dbReference type="EMBL" id="OPX50418.1"/>
    </source>
</evidence>
<proteinExistence type="predicted"/>
<dbReference type="SUPFAM" id="SSF52540">
    <property type="entry name" value="P-loop containing nucleoside triphosphate hydrolases"/>
    <property type="match status" value="1"/>
</dbReference>